<accession>A0A6P2CMI9</accession>
<keyword evidence="1" id="KW-0808">Transferase</keyword>
<sequence>MCERIFLAAPFKQLLTVDNVLQSSSLREIKKIIQFLENKNYIVDNAHKREKWGLKMMTPNQCTAADYSAIEDCNIFIAFPGNPASPGTHIEIGWASAFNKRIILCLRKNVDYAYLIRGLQTIANVEYIYYENMIECLSKIDYIDRERII</sequence>
<proteinExistence type="predicted"/>
<dbReference type="Gene3D" id="3.40.50.450">
    <property type="match status" value="1"/>
</dbReference>
<dbReference type="RefSeq" id="WP_148603748.1">
    <property type="nucleotide sequence ID" value="NZ_BSUV01000001.1"/>
</dbReference>
<dbReference type="SUPFAM" id="SSF52309">
    <property type="entry name" value="N-(deoxy)ribosyltransferase-like"/>
    <property type="match status" value="1"/>
</dbReference>
<dbReference type="AlphaFoldDB" id="A0A6P2CMI9"/>
<organism evidence="1 2">
    <name type="scientific">Leuconostoc litchii</name>
    <dbReference type="NCBI Taxonomy" id="1981069"/>
    <lineage>
        <taxon>Bacteria</taxon>
        <taxon>Bacillati</taxon>
        <taxon>Bacillota</taxon>
        <taxon>Bacilli</taxon>
        <taxon>Lactobacillales</taxon>
        <taxon>Lactobacillaceae</taxon>
        <taxon>Leuconostoc</taxon>
    </lineage>
</organism>
<name>A0A6P2CMI9_9LACO</name>
<evidence type="ECO:0000313" key="1">
    <source>
        <dbReference type="EMBL" id="TYC46633.1"/>
    </source>
</evidence>
<gene>
    <name evidence="1" type="ORF">ESZ47_00410</name>
</gene>
<comment type="caution">
    <text evidence="1">The sequence shown here is derived from an EMBL/GenBank/DDBJ whole genome shotgun (WGS) entry which is preliminary data.</text>
</comment>
<evidence type="ECO:0000313" key="2">
    <source>
        <dbReference type="Proteomes" id="UP000442244"/>
    </source>
</evidence>
<dbReference type="OrthoDB" id="4743790at2"/>
<dbReference type="Proteomes" id="UP000442244">
    <property type="component" value="Unassembled WGS sequence"/>
</dbReference>
<dbReference type="EMBL" id="SDGY01000001">
    <property type="protein sequence ID" value="TYC46633.1"/>
    <property type="molecule type" value="Genomic_DNA"/>
</dbReference>
<reference evidence="1 2" key="1">
    <citation type="submission" date="2019-01" db="EMBL/GenBank/DDBJ databases">
        <title>Leuconostoc litchii sp. nov., a novel lactic acid bacterium isolated from lychee.</title>
        <authorList>
            <person name="Wang L.-T."/>
        </authorList>
    </citation>
    <scope>NUCLEOTIDE SEQUENCE [LARGE SCALE GENOMIC DNA]</scope>
    <source>
        <strain evidence="1 2">MB7</strain>
    </source>
</reference>
<keyword evidence="2" id="KW-1185">Reference proteome</keyword>
<dbReference type="GO" id="GO:0016740">
    <property type="term" value="F:transferase activity"/>
    <property type="evidence" value="ECO:0007669"/>
    <property type="project" value="UniProtKB-KW"/>
</dbReference>
<protein>
    <submittedName>
        <fullName evidence="1">Nucleoside 2-deoxyribosyltransferase</fullName>
    </submittedName>
</protein>